<proteinExistence type="predicted"/>
<feature type="domain" description="Transcription regulator AsnC/Lrp ligand binding" evidence="1">
    <location>
        <begin position="16"/>
        <end position="80"/>
    </location>
</feature>
<reference evidence="2 3" key="1">
    <citation type="submission" date="2020-05" db="EMBL/GenBank/DDBJ databases">
        <title>Flexivirga sp. ID2601S isolated from air conditioner.</title>
        <authorList>
            <person name="Kim D.H."/>
        </authorList>
    </citation>
    <scope>NUCLEOTIDE SEQUENCE [LARGE SCALE GENOMIC DNA]</scope>
    <source>
        <strain evidence="2 3">ID2601S</strain>
    </source>
</reference>
<dbReference type="EMBL" id="JABENB010000001">
    <property type="protein sequence ID" value="NNG39126.1"/>
    <property type="molecule type" value="Genomic_DNA"/>
</dbReference>
<accession>A0A849AHU4</accession>
<organism evidence="2 3">
    <name type="scientific">Flexivirga aerilata</name>
    <dbReference type="NCBI Taxonomy" id="1656889"/>
    <lineage>
        <taxon>Bacteria</taxon>
        <taxon>Bacillati</taxon>
        <taxon>Actinomycetota</taxon>
        <taxon>Actinomycetes</taxon>
        <taxon>Micrococcales</taxon>
        <taxon>Dermacoccaceae</taxon>
        <taxon>Flexivirga</taxon>
    </lineage>
</organism>
<keyword evidence="3" id="KW-1185">Reference proteome</keyword>
<dbReference type="AlphaFoldDB" id="A0A849AHU4"/>
<dbReference type="SUPFAM" id="SSF54909">
    <property type="entry name" value="Dimeric alpha+beta barrel"/>
    <property type="match status" value="1"/>
</dbReference>
<dbReference type="InterPro" id="IPR019887">
    <property type="entry name" value="Tscrpt_reg_AsnC/Lrp_C"/>
</dbReference>
<dbReference type="PANTHER" id="PTHR30154">
    <property type="entry name" value="LEUCINE-RESPONSIVE REGULATORY PROTEIN"/>
    <property type="match status" value="1"/>
</dbReference>
<name>A0A849AHU4_9MICO</name>
<dbReference type="InterPro" id="IPR011008">
    <property type="entry name" value="Dimeric_a/b-barrel"/>
</dbReference>
<dbReference type="GO" id="GO:0043565">
    <property type="term" value="F:sequence-specific DNA binding"/>
    <property type="evidence" value="ECO:0007669"/>
    <property type="project" value="TreeGrafter"/>
</dbReference>
<comment type="caution">
    <text evidence="2">The sequence shown here is derived from an EMBL/GenBank/DDBJ whole genome shotgun (WGS) entry which is preliminary data.</text>
</comment>
<dbReference type="GO" id="GO:0043200">
    <property type="term" value="P:response to amino acid"/>
    <property type="evidence" value="ECO:0007669"/>
    <property type="project" value="TreeGrafter"/>
</dbReference>
<dbReference type="GO" id="GO:0005829">
    <property type="term" value="C:cytosol"/>
    <property type="evidence" value="ECO:0007669"/>
    <property type="project" value="TreeGrafter"/>
</dbReference>
<gene>
    <name evidence="2" type="ORF">HJ588_07550</name>
</gene>
<evidence type="ECO:0000259" key="1">
    <source>
        <dbReference type="Pfam" id="PF01037"/>
    </source>
</evidence>
<dbReference type="Gene3D" id="3.30.70.920">
    <property type="match status" value="1"/>
</dbReference>
<dbReference type="RefSeq" id="WP_171153613.1">
    <property type="nucleotide sequence ID" value="NZ_JABENB010000001.1"/>
</dbReference>
<protein>
    <submittedName>
        <fullName evidence="2">Lrp/AsnC ligand binding domain-containing protein</fullName>
    </submittedName>
</protein>
<dbReference type="Pfam" id="PF01037">
    <property type="entry name" value="AsnC_trans_reg"/>
    <property type="match status" value="1"/>
</dbReference>
<dbReference type="PANTHER" id="PTHR30154:SF34">
    <property type="entry name" value="TRANSCRIPTIONAL REGULATOR AZLB"/>
    <property type="match status" value="1"/>
</dbReference>
<sequence>MDDAQFGRPVRAYLSLTVTPAQLQAVGDAMSDHNAVRYAAAVTGPASIVANTAFASVDDLYRFVAEDLGRLDGVAQVQVLPISKAIKQGGSVRE</sequence>
<dbReference type="Proteomes" id="UP000557772">
    <property type="component" value="Unassembled WGS sequence"/>
</dbReference>
<evidence type="ECO:0000313" key="2">
    <source>
        <dbReference type="EMBL" id="NNG39126.1"/>
    </source>
</evidence>
<evidence type="ECO:0000313" key="3">
    <source>
        <dbReference type="Proteomes" id="UP000557772"/>
    </source>
</evidence>